<dbReference type="GO" id="GO:0016787">
    <property type="term" value="F:hydrolase activity"/>
    <property type="evidence" value="ECO:0007669"/>
    <property type="project" value="UniProtKB-KW"/>
</dbReference>
<evidence type="ECO:0000256" key="3">
    <source>
        <dbReference type="ARBA" id="ARBA00022806"/>
    </source>
</evidence>
<sequence length="283" mass="32018">TNVARRLMAGRMLGPDGRLIAVGDRHQAIYGFTGASADALDIISEHFDCKQLPLTVSWRCARRIVEEARLYVSHIEPAPGAPSGKVSSLEEQEFEKITPEPTDVILCRNTQPIVSLALRYLAKDVAACVEGRDIGRSLIKLVKKWKKVKKIGQLRNALERHLDKESKRLAKKSGGKIHALRDRVDSLNAIMDTMHDDDHIEALAIKIDSLFKDSAGLHKQVLTLSTIHKAKGREWDRVYLYGRNKFMPSHYAKQEWELEQENNLAYVAVTRAKTELVDVRLDY</sequence>
<dbReference type="InterPro" id="IPR027417">
    <property type="entry name" value="P-loop_NTPase"/>
</dbReference>
<keyword evidence="3" id="KW-0347">Helicase</keyword>
<evidence type="ECO:0000256" key="4">
    <source>
        <dbReference type="ARBA" id="ARBA00022840"/>
    </source>
</evidence>
<evidence type="ECO:0000313" key="6">
    <source>
        <dbReference type="EMBL" id="KKL20450.1"/>
    </source>
</evidence>
<dbReference type="GO" id="GO:0000725">
    <property type="term" value="P:recombinational repair"/>
    <property type="evidence" value="ECO:0007669"/>
    <property type="project" value="TreeGrafter"/>
</dbReference>
<dbReference type="Gene3D" id="1.10.486.10">
    <property type="entry name" value="PCRA, domain 4"/>
    <property type="match status" value="1"/>
</dbReference>
<keyword evidence="1" id="KW-0547">Nucleotide-binding</keyword>
<dbReference type="GO" id="GO:0043138">
    <property type="term" value="F:3'-5' DNA helicase activity"/>
    <property type="evidence" value="ECO:0007669"/>
    <property type="project" value="TreeGrafter"/>
</dbReference>
<dbReference type="InterPro" id="IPR000212">
    <property type="entry name" value="DNA_helicase_UvrD/REP"/>
</dbReference>
<evidence type="ECO:0000259" key="5">
    <source>
        <dbReference type="Pfam" id="PF13361"/>
    </source>
</evidence>
<dbReference type="AlphaFoldDB" id="A0A0F9BFD4"/>
<gene>
    <name evidence="6" type="ORF">LCGC14_2455360</name>
</gene>
<dbReference type="GO" id="GO:0005634">
    <property type="term" value="C:nucleus"/>
    <property type="evidence" value="ECO:0007669"/>
    <property type="project" value="TreeGrafter"/>
</dbReference>
<dbReference type="Pfam" id="PF13361">
    <property type="entry name" value="UvrD_C"/>
    <property type="match status" value="1"/>
</dbReference>
<proteinExistence type="predicted"/>
<organism evidence="6">
    <name type="scientific">marine sediment metagenome</name>
    <dbReference type="NCBI Taxonomy" id="412755"/>
    <lineage>
        <taxon>unclassified sequences</taxon>
        <taxon>metagenomes</taxon>
        <taxon>ecological metagenomes</taxon>
    </lineage>
</organism>
<dbReference type="PANTHER" id="PTHR11070">
    <property type="entry name" value="UVRD / RECB / PCRA DNA HELICASE FAMILY MEMBER"/>
    <property type="match status" value="1"/>
</dbReference>
<protein>
    <recommendedName>
        <fullName evidence="5">UvrD-like helicase C-terminal domain-containing protein</fullName>
    </recommendedName>
</protein>
<keyword evidence="4" id="KW-0067">ATP-binding</keyword>
<dbReference type="SUPFAM" id="SSF52540">
    <property type="entry name" value="P-loop containing nucleoside triphosphate hydrolases"/>
    <property type="match status" value="1"/>
</dbReference>
<comment type="caution">
    <text evidence="6">The sequence shown here is derived from an EMBL/GenBank/DDBJ whole genome shotgun (WGS) entry which is preliminary data.</text>
</comment>
<evidence type="ECO:0000256" key="1">
    <source>
        <dbReference type="ARBA" id="ARBA00022741"/>
    </source>
</evidence>
<dbReference type="InterPro" id="IPR014017">
    <property type="entry name" value="DNA_helicase_UvrD-like_C"/>
</dbReference>
<reference evidence="6" key="1">
    <citation type="journal article" date="2015" name="Nature">
        <title>Complex archaea that bridge the gap between prokaryotes and eukaryotes.</title>
        <authorList>
            <person name="Spang A."/>
            <person name="Saw J.H."/>
            <person name="Jorgensen S.L."/>
            <person name="Zaremba-Niedzwiedzka K."/>
            <person name="Martijn J."/>
            <person name="Lind A.E."/>
            <person name="van Eijk R."/>
            <person name="Schleper C."/>
            <person name="Guy L."/>
            <person name="Ettema T.J."/>
        </authorList>
    </citation>
    <scope>NUCLEOTIDE SEQUENCE</scope>
</reference>
<dbReference type="GO" id="GO:0003677">
    <property type="term" value="F:DNA binding"/>
    <property type="evidence" value="ECO:0007669"/>
    <property type="project" value="InterPro"/>
</dbReference>
<feature type="non-terminal residue" evidence="6">
    <location>
        <position position="1"/>
    </location>
</feature>
<dbReference type="GO" id="GO:0005524">
    <property type="term" value="F:ATP binding"/>
    <property type="evidence" value="ECO:0007669"/>
    <property type="project" value="UniProtKB-KW"/>
</dbReference>
<dbReference type="PANTHER" id="PTHR11070:SF2">
    <property type="entry name" value="ATP-DEPENDENT DNA HELICASE SRS2"/>
    <property type="match status" value="1"/>
</dbReference>
<name>A0A0F9BFD4_9ZZZZ</name>
<dbReference type="Gene3D" id="3.40.50.300">
    <property type="entry name" value="P-loop containing nucleotide triphosphate hydrolases"/>
    <property type="match status" value="2"/>
</dbReference>
<evidence type="ECO:0000256" key="2">
    <source>
        <dbReference type="ARBA" id="ARBA00022801"/>
    </source>
</evidence>
<keyword evidence="2" id="KW-0378">Hydrolase</keyword>
<feature type="domain" description="UvrD-like helicase C-terminal" evidence="5">
    <location>
        <begin position="148"/>
        <end position="277"/>
    </location>
</feature>
<accession>A0A0F9BFD4</accession>
<dbReference type="EMBL" id="LAZR01038095">
    <property type="protein sequence ID" value="KKL20450.1"/>
    <property type="molecule type" value="Genomic_DNA"/>
</dbReference>